<evidence type="ECO:0000259" key="9">
    <source>
        <dbReference type="Pfam" id="PF23368"/>
    </source>
</evidence>
<evidence type="ECO:0000256" key="1">
    <source>
        <dbReference type="ARBA" id="ARBA00022670"/>
    </source>
</evidence>
<dbReference type="GO" id="GO:0051603">
    <property type="term" value="P:proteolysis involved in protein catabolic process"/>
    <property type="evidence" value="ECO:0007669"/>
    <property type="project" value="TreeGrafter"/>
</dbReference>
<dbReference type="GO" id="GO:0016020">
    <property type="term" value="C:membrane"/>
    <property type="evidence" value="ECO:0007669"/>
    <property type="project" value="TreeGrafter"/>
</dbReference>
<dbReference type="InterPro" id="IPR001915">
    <property type="entry name" value="Peptidase_M48"/>
</dbReference>
<sequence>MIRMAGGQIRTLPVQDIRIEPRLGNTPRILRLPDGTMLETADHGAVARLEAQVRPANSWLHRLESRWTAVLVATVLAIAVLLGTVTWGIPALAGFIAGQIPAPQVQQLGPDALDWLDTHVFSPSNLPEARRNALQEQFDTLIRNSEFRYRLHIRASPKLGANALALPSGDIILTDELVALAEDDNELMAVLLHEQGHVEKRHGLRLALQQASVVTLVTLMTGDLSTASSAITALPLLLTQLGYSRDMEREADAYAVVRMRETGLDTGAFVRILRKLAASHGEEQASTGFLSTHPVTDERIAAIRASR</sequence>
<dbReference type="GO" id="GO:0004222">
    <property type="term" value="F:metalloendopeptidase activity"/>
    <property type="evidence" value="ECO:0007669"/>
    <property type="project" value="InterPro"/>
</dbReference>
<comment type="similarity">
    <text evidence="6">Belongs to the peptidase M48 family.</text>
</comment>
<keyword evidence="7" id="KW-0812">Transmembrane</keyword>
<feature type="domain" description="Peptidase M48" evidence="8">
    <location>
        <begin position="129"/>
        <end position="305"/>
    </location>
</feature>
<evidence type="ECO:0000256" key="4">
    <source>
        <dbReference type="ARBA" id="ARBA00022833"/>
    </source>
</evidence>
<dbReference type="Pfam" id="PF01435">
    <property type="entry name" value="Peptidase_M48"/>
    <property type="match status" value="1"/>
</dbReference>
<dbReference type="InterPro" id="IPR051156">
    <property type="entry name" value="Mito/Outer_Membr_Metalloprot"/>
</dbReference>
<dbReference type="InterPro" id="IPR055518">
    <property type="entry name" value="DUF7092"/>
</dbReference>
<dbReference type="PANTHER" id="PTHR22726">
    <property type="entry name" value="METALLOENDOPEPTIDASE OMA1"/>
    <property type="match status" value="1"/>
</dbReference>
<dbReference type="GO" id="GO:0046872">
    <property type="term" value="F:metal ion binding"/>
    <property type="evidence" value="ECO:0007669"/>
    <property type="project" value="UniProtKB-KW"/>
</dbReference>
<dbReference type="KEGG" id="tcd:AAIA72_09715"/>
<organism evidence="10">
    <name type="scientific">Thermohahella caldifontis</name>
    <dbReference type="NCBI Taxonomy" id="3142973"/>
    <lineage>
        <taxon>Bacteria</taxon>
        <taxon>Pseudomonadati</taxon>
        <taxon>Pseudomonadota</taxon>
        <taxon>Gammaproteobacteria</taxon>
        <taxon>Oceanospirillales</taxon>
        <taxon>Hahellaceae</taxon>
        <taxon>Thermohahella</taxon>
    </lineage>
</organism>
<keyword evidence="7" id="KW-1133">Transmembrane helix</keyword>
<dbReference type="EMBL" id="CP154858">
    <property type="protein sequence ID" value="XDT71085.1"/>
    <property type="molecule type" value="Genomic_DNA"/>
</dbReference>
<evidence type="ECO:0000256" key="5">
    <source>
        <dbReference type="ARBA" id="ARBA00023049"/>
    </source>
</evidence>
<dbReference type="Gene3D" id="3.30.2010.10">
    <property type="entry name" value="Metalloproteases ('zincins'), catalytic domain"/>
    <property type="match status" value="1"/>
</dbReference>
<dbReference type="Pfam" id="PF23368">
    <property type="entry name" value="DUF7092"/>
    <property type="match status" value="1"/>
</dbReference>
<dbReference type="PANTHER" id="PTHR22726:SF1">
    <property type="entry name" value="METALLOENDOPEPTIDASE OMA1, MITOCHONDRIAL"/>
    <property type="match status" value="1"/>
</dbReference>
<accession>A0AB39USS7</accession>
<evidence type="ECO:0000313" key="10">
    <source>
        <dbReference type="EMBL" id="XDT71085.1"/>
    </source>
</evidence>
<evidence type="ECO:0000256" key="2">
    <source>
        <dbReference type="ARBA" id="ARBA00022723"/>
    </source>
</evidence>
<evidence type="ECO:0000256" key="6">
    <source>
        <dbReference type="RuleBase" id="RU003983"/>
    </source>
</evidence>
<feature type="domain" description="DUF7092" evidence="9">
    <location>
        <begin position="5"/>
        <end position="52"/>
    </location>
</feature>
<keyword evidence="1 6" id="KW-0645">Protease</keyword>
<evidence type="ECO:0000256" key="3">
    <source>
        <dbReference type="ARBA" id="ARBA00022801"/>
    </source>
</evidence>
<gene>
    <name evidence="10" type="ORF">AAIA72_09715</name>
</gene>
<proteinExistence type="inferred from homology"/>
<keyword evidence="4 6" id="KW-0862">Zinc</keyword>
<evidence type="ECO:0000259" key="8">
    <source>
        <dbReference type="Pfam" id="PF01435"/>
    </source>
</evidence>
<dbReference type="AlphaFoldDB" id="A0AB39USS7"/>
<feature type="transmembrane region" description="Helical" evidence="7">
    <location>
        <begin position="67"/>
        <end position="89"/>
    </location>
</feature>
<keyword evidence="5 6" id="KW-0482">Metalloprotease</keyword>
<dbReference type="CDD" id="cd07332">
    <property type="entry name" value="M48C_Oma1_like"/>
    <property type="match status" value="1"/>
</dbReference>
<protein>
    <submittedName>
        <fullName evidence="10">M48 family metallopeptidase</fullName>
    </submittedName>
</protein>
<reference evidence="10" key="1">
    <citation type="submission" date="2024-05" db="EMBL/GenBank/DDBJ databases">
        <title>Genome sequencing of novel strain.</title>
        <authorList>
            <person name="Ganbat D."/>
            <person name="Ganbat S."/>
            <person name="Lee S.-J."/>
        </authorList>
    </citation>
    <scope>NUCLEOTIDE SEQUENCE</scope>
    <source>
        <strain evidence="10">SMD15-11</strain>
    </source>
</reference>
<keyword evidence="2" id="KW-0479">Metal-binding</keyword>
<keyword evidence="7" id="KW-0472">Membrane</keyword>
<keyword evidence="3 6" id="KW-0378">Hydrolase</keyword>
<comment type="cofactor">
    <cofactor evidence="6">
        <name>Zn(2+)</name>
        <dbReference type="ChEBI" id="CHEBI:29105"/>
    </cofactor>
    <text evidence="6">Binds 1 zinc ion per subunit.</text>
</comment>
<evidence type="ECO:0000256" key="7">
    <source>
        <dbReference type="SAM" id="Phobius"/>
    </source>
</evidence>
<name>A0AB39USS7_9GAMM</name>